<reference evidence="1" key="1">
    <citation type="journal article" date="2019" name="Sci. Rep.">
        <title>Draft genome of Tanacetum cinerariifolium, the natural source of mosquito coil.</title>
        <authorList>
            <person name="Yamashiro T."/>
            <person name="Shiraishi A."/>
            <person name="Satake H."/>
            <person name="Nakayama K."/>
        </authorList>
    </citation>
    <scope>NUCLEOTIDE SEQUENCE</scope>
</reference>
<evidence type="ECO:0000313" key="1">
    <source>
        <dbReference type="EMBL" id="GFD60900.1"/>
    </source>
</evidence>
<dbReference type="EMBL" id="BKCJ011884262">
    <property type="protein sequence ID" value="GFD60900.1"/>
    <property type="molecule type" value="Genomic_DNA"/>
</dbReference>
<gene>
    <name evidence="1" type="ORF">Tci_932869</name>
</gene>
<name>A0A699XRC9_TANCI</name>
<comment type="caution">
    <text evidence="1">The sequence shown here is derived from an EMBL/GenBank/DDBJ whole genome shotgun (WGS) entry which is preliminary data.</text>
</comment>
<feature type="non-terminal residue" evidence="1">
    <location>
        <position position="1"/>
    </location>
</feature>
<accession>A0A699XRC9</accession>
<organism evidence="1">
    <name type="scientific">Tanacetum cinerariifolium</name>
    <name type="common">Dalmatian daisy</name>
    <name type="synonym">Chrysanthemum cinerariifolium</name>
    <dbReference type="NCBI Taxonomy" id="118510"/>
    <lineage>
        <taxon>Eukaryota</taxon>
        <taxon>Viridiplantae</taxon>
        <taxon>Streptophyta</taxon>
        <taxon>Embryophyta</taxon>
        <taxon>Tracheophyta</taxon>
        <taxon>Spermatophyta</taxon>
        <taxon>Magnoliopsida</taxon>
        <taxon>eudicotyledons</taxon>
        <taxon>Gunneridae</taxon>
        <taxon>Pentapetalae</taxon>
        <taxon>asterids</taxon>
        <taxon>campanulids</taxon>
        <taxon>Asterales</taxon>
        <taxon>Asteraceae</taxon>
        <taxon>Asteroideae</taxon>
        <taxon>Anthemideae</taxon>
        <taxon>Anthemidinae</taxon>
        <taxon>Tanacetum</taxon>
    </lineage>
</organism>
<proteinExistence type="predicted"/>
<protein>
    <submittedName>
        <fullName evidence="1">Uncharacterized protein</fullName>
    </submittedName>
</protein>
<sequence length="58" mass="6157">EREAALLLPYQLAGALIQDKVQVYLAARYQRGLGAGAQHVEASGGPGRVALLQLRLGE</sequence>
<dbReference type="AlphaFoldDB" id="A0A699XRC9"/>